<accession>A0ABU5TDX7</accession>
<reference evidence="1 2" key="1">
    <citation type="submission" date="2023-12" db="EMBL/GenBank/DDBJ databases">
        <title>Baltic Sea Cyanobacteria.</title>
        <authorList>
            <person name="Delbaje E."/>
            <person name="Fewer D.P."/>
            <person name="Shishido T.K."/>
        </authorList>
    </citation>
    <scope>NUCLEOTIDE SEQUENCE [LARGE SCALE GENOMIC DNA]</scope>
    <source>
        <strain evidence="1 2">UHCC 0370</strain>
    </source>
</reference>
<evidence type="ECO:0008006" key="3">
    <source>
        <dbReference type="Google" id="ProtNLM"/>
    </source>
</evidence>
<sequence>MSSNLDFTNQKRVLTHFQQAIKELGYDTKMFEQSDDPSLLKAPLLLVGLPRDSQGRDRTLNFTFVIQDDQDDFDYLSLIQCYTPLFFEVLSEHNGLANLLLAVNNHVPIGHFGINEKLNLFYRYVMTSEKWALIEPETLQQMIVLFVHILDTFTPLINSFITAEKTLEEILQTL</sequence>
<organism evidence="1 2">
    <name type="scientific">Pseudanabaena galeata UHCC 0370</name>
    <dbReference type="NCBI Taxonomy" id="3110310"/>
    <lineage>
        <taxon>Bacteria</taxon>
        <taxon>Bacillati</taxon>
        <taxon>Cyanobacteriota</taxon>
        <taxon>Cyanophyceae</taxon>
        <taxon>Pseudanabaenales</taxon>
        <taxon>Pseudanabaenaceae</taxon>
        <taxon>Pseudanabaena</taxon>
    </lineage>
</organism>
<name>A0ABU5TDX7_9CYAN</name>
<comment type="caution">
    <text evidence="1">The sequence shown here is derived from an EMBL/GenBank/DDBJ whole genome shotgun (WGS) entry which is preliminary data.</text>
</comment>
<dbReference type="RefSeq" id="WP_323259258.1">
    <property type="nucleotide sequence ID" value="NZ_JAYGIE010000003.1"/>
</dbReference>
<dbReference type="Proteomes" id="UP001301388">
    <property type="component" value="Unassembled WGS sequence"/>
</dbReference>
<dbReference type="EMBL" id="JAYGIE010000003">
    <property type="protein sequence ID" value="MEA5476286.1"/>
    <property type="molecule type" value="Genomic_DNA"/>
</dbReference>
<evidence type="ECO:0000313" key="2">
    <source>
        <dbReference type="Proteomes" id="UP001301388"/>
    </source>
</evidence>
<protein>
    <recommendedName>
        <fullName evidence="3">Sensory transduction regulator</fullName>
    </recommendedName>
</protein>
<keyword evidence="2" id="KW-1185">Reference proteome</keyword>
<gene>
    <name evidence="1" type="ORF">VB774_01520</name>
</gene>
<evidence type="ECO:0000313" key="1">
    <source>
        <dbReference type="EMBL" id="MEA5476286.1"/>
    </source>
</evidence>
<proteinExistence type="predicted"/>